<keyword evidence="7" id="KW-0472">Membrane</keyword>
<feature type="transmembrane region" description="Helical" evidence="7">
    <location>
        <begin position="236"/>
        <end position="264"/>
    </location>
</feature>
<keyword evidence="6" id="KW-0902">Two-component regulatory system</keyword>
<evidence type="ECO:0000256" key="7">
    <source>
        <dbReference type="SAM" id="Phobius"/>
    </source>
</evidence>
<feature type="transmembrane region" description="Helical" evidence="7">
    <location>
        <begin position="205"/>
        <end position="224"/>
    </location>
</feature>
<dbReference type="AlphaFoldDB" id="A0A839ZZQ8"/>
<evidence type="ECO:0000313" key="10">
    <source>
        <dbReference type="Proteomes" id="UP000530564"/>
    </source>
</evidence>
<comment type="catalytic activity">
    <reaction evidence="1">
        <text>ATP + protein L-histidine = ADP + protein N-phospho-L-histidine.</text>
        <dbReference type="EC" id="2.7.13.3"/>
    </reaction>
</comment>
<dbReference type="RefSeq" id="WP_183773762.1">
    <property type="nucleotide sequence ID" value="NZ_JACIDK010000003.1"/>
</dbReference>
<feature type="transmembrane region" description="Helical" evidence="7">
    <location>
        <begin position="96"/>
        <end position="114"/>
    </location>
</feature>
<dbReference type="PRINTS" id="PR00344">
    <property type="entry name" value="BCTRLSENSOR"/>
</dbReference>
<accession>A0A839ZZQ8</accession>
<dbReference type="InterPro" id="IPR036890">
    <property type="entry name" value="HATPase_C_sf"/>
</dbReference>
<dbReference type="Pfam" id="PF02518">
    <property type="entry name" value="HATPase_c"/>
    <property type="match status" value="1"/>
</dbReference>
<feature type="transmembrane region" description="Helical" evidence="7">
    <location>
        <begin position="23"/>
        <end position="43"/>
    </location>
</feature>
<keyword evidence="7" id="KW-0812">Transmembrane</keyword>
<proteinExistence type="predicted"/>
<evidence type="ECO:0000256" key="1">
    <source>
        <dbReference type="ARBA" id="ARBA00000085"/>
    </source>
</evidence>
<evidence type="ECO:0000313" key="9">
    <source>
        <dbReference type="EMBL" id="MBB3892105.1"/>
    </source>
</evidence>
<dbReference type="InterPro" id="IPR003661">
    <property type="entry name" value="HisK_dim/P_dom"/>
</dbReference>
<dbReference type="InterPro" id="IPR003594">
    <property type="entry name" value="HATPase_dom"/>
</dbReference>
<dbReference type="CDD" id="cd00082">
    <property type="entry name" value="HisKA"/>
    <property type="match status" value="1"/>
</dbReference>
<dbReference type="SUPFAM" id="SSF47384">
    <property type="entry name" value="Homodimeric domain of signal transducing histidine kinase"/>
    <property type="match status" value="1"/>
</dbReference>
<dbReference type="SUPFAM" id="SSF55874">
    <property type="entry name" value="ATPase domain of HSP90 chaperone/DNA topoisomerase II/histidine kinase"/>
    <property type="match status" value="1"/>
</dbReference>
<name>A0A839ZZQ8_9CAUL</name>
<dbReference type="EMBL" id="JACIDK010000003">
    <property type="protein sequence ID" value="MBB3892105.1"/>
    <property type="molecule type" value="Genomic_DNA"/>
</dbReference>
<evidence type="ECO:0000256" key="4">
    <source>
        <dbReference type="ARBA" id="ARBA00022679"/>
    </source>
</evidence>
<dbReference type="InterPro" id="IPR005467">
    <property type="entry name" value="His_kinase_dom"/>
</dbReference>
<keyword evidence="10" id="KW-1185">Reference proteome</keyword>
<evidence type="ECO:0000259" key="8">
    <source>
        <dbReference type="PROSITE" id="PS50109"/>
    </source>
</evidence>
<dbReference type="Gene3D" id="1.10.287.130">
    <property type="match status" value="1"/>
</dbReference>
<dbReference type="Proteomes" id="UP000530564">
    <property type="component" value="Unassembled WGS sequence"/>
</dbReference>
<dbReference type="PANTHER" id="PTHR43711">
    <property type="entry name" value="TWO-COMPONENT HISTIDINE KINASE"/>
    <property type="match status" value="1"/>
</dbReference>
<dbReference type="Pfam" id="PF00512">
    <property type="entry name" value="HisKA"/>
    <property type="match status" value="1"/>
</dbReference>
<dbReference type="Gene3D" id="3.30.565.10">
    <property type="entry name" value="Histidine kinase-like ATPase, C-terminal domain"/>
    <property type="match status" value="1"/>
</dbReference>
<keyword evidence="7" id="KW-1133">Transmembrane helix</keyword>
<dbReference type="PROSITE" id="PS50109">
    <property type="entry name" value="HIS_KIN"/>
    <property type="match status" value="1"/>
</dbReference>
<keyword evidence="5 9" id="KW-0418">Kinase</keyword>
<evidence type="ECO:0000256" key="2">
    <source>
        <dbReference type="ARBA" id="ARBA00012438"/>
    </source>
</evidence>
<feature type="transmembrane region" description="Helical" evidence="7">
    <location>
        <begin position="161"/>
        <end position="185"/>
    </location>
</feature>
<feature type="transmembrane region" description="Helical" evidence="7">
    <location>
        <begin position="284"/>
        <end position="303"/>
    </location>
</feature>
<keyword evidence="4" id="KW-0808">Transferase</keyword>
<comment type="caution">
    <text evidence="9">The sequence shown here is derived from an EMBL/GenBank/DDBJ whole genome shotgun (WGS) entry which is preliminary data.</text>
</comment>
<feature type="domain" description="Histidine kinase" evidence="8">
    <location>
        <begin position="332"/>
        <end position="550"/>
    </location>
</feature>
<gene>
    <name evidence="9" type="ORF">GGQ61_002833</name>
</gene>
<dbReference type="SMART" id="SM00387">
    <property type="entry name" value="HATPase_c"/>
    <property type="match status" value="1"/>
</dbReference>
<dbReference type="GO" id="GO:0000155">
    <property type="term" value="F:phosphorelay sensor kinase activity"/>
    <property type="evidence" value="ECO:0007669"/>
    <property type="project" value="InterPro"/>
</dbReference>
<organism evidence="9 10">
    <name type="scientific">Phenylobacterium haematophilum</name>
    <dbReference type="NCBI Taxonomy" id="98513"/>
    <lineage>
        <taxon>Bacteria</taxon>
        <taxon>Pseudomonadati</taxon>
        <taxon>Pseudomonadota</taxon>
        <taxon>Alphaproteobacteria</taxon>
        <taxon>Caulobacterales</taxon>
        <taxon>Caulobacteraceae</taxon>
        <taxon>Phenylobacterium</taxon>
    </lineage>
</organism>
<dbReference type="SMART" id="SM00388">
    <property type="entry name" value="HisKA"/>
    <property type="match status" value="1"/>
</dbReference>
<sequence>MSAQQTASAGGEHRLVQGLHHQATAGLTVGAIVFLAAMAGILLRPSGHLSTFWAANAILLGLLVRRPDLATPAGWLAAAASLIAADTITGSGWARTLLLTAGNLAGVMTGYLLFKRLSPEDRLLQRPASLLSVTLISLAASAATSVLGAAVNALLFHRDPISGFFIWLATELANYIVVLPVALTFPRPSELKCWLTRTFTTRPQLRTVAPLILYLVSLAMVPAVGGPGALAFPVPTLLWCALTYSLAATTLLTLSFAVWSLLFLSTASASMGFASVMGFDLMSLRLGVMLVALAPITVAGVMASRNALLREAELARRAAEEAMAARTLLLATMTHELRSPLTAVVGFSGMMSRQAFGPVGHPKYLDYAQSIEIAGSHLSELVTDLLDTAKIEAGQIDLAPARASSREIVEQSLRLVRGLSIEAGVTVVMEPGDWPDVHVDQRAVKQILINLLANAVKFSPPSGLVEVSSERKGERLVILVKDFGQGIREEDLAVLGRPYVQTGDRVTRPEGWGLGLALSHDLIERHGGRLELESKLGAGTRARFDLPLARTAGVAH</sequence>
<reference evidence="9 10" key="1">
    <citation type="submission" date="2020-08" db="EMBL/GenBank/DDBJ databases">
        <title>Genomic Encyclopedia of Type Strains, Phase IV (KMG-IV): sequencing the most valuable type-strain genomes for metagenomic binning, comparative biology and taxonomic classification.</title>
        <authorList>
            <person name="Goeker M."/>
        </authorList>
    </citation>
    <scope>NUCLEOTIDE SEQUENCE [LARGE SCALE GENOMIC DNA]</scope>
    <source>
        <strain evidence="9 10">DSM 21793</strain>
    </source>
</reference>
<dbReference type="InterPro" id="IPR050736">
    <property type="entry name" value="Sensor_HK_Regulatory"/>
</dbReference>
<protein>
    <recommendedName>
        <fullName evidence="2">histidine kinase</fullName>
        <ecNumber evidence="2">2.7.13.3</ecNumber>
    </recommendedName>
</protein>
<dbReference type="InterPro" id="IPR004358">
    <property type="entry name" value="Sig_transdc_His_kin-like_C"/>
</dbReference>
<dbReference type="EC" id="2.7.13.3" evidence="2"/>
<keyword evidence="3" id="KW-0597">Phosphoprotein</keyword>
<feature type="transmembrane region" description="Helical" evidence="7">
    <location>
        <begin position="135"/>
        <end position="155"/>
    </location>
</feature>
<evidence type="ECO:0000256" key="6">
    <source>
        <dbReference type="ARBA" id="ARBA00023012"/>
    </source>
</evidence>
<dbReference type="PANTHER" id="PTHR43711:SF31">
    <property type="entry name" value="HISTIDINE KINASE"/>
    <property type="match status" value="1"/>
</dbReference>
<dbReference type="InterPro" id="IPR036097">
    <property type="entry name" value="HisK_dim/P_sf"/>
</dbReference>
<evidence type="ECO:0000256" key="3">
    <source>
        <dbReference type="ARBA" id="ARBA00022553"/>
    </source>
</evidence>
<evidence type="ECO:0000256" key="5">
    <source>
        <dbReference type="ARBA" id="ARBA00022777"/>
    </source>
</evidence>